<gene>
    <name evidence="2" type="ORF">E9232_001804</name>
</gene>
<protein>
    <submittedName>
        <fullName evidence="2">Glutathione S-transferase</fullName>
        <ecNumber evidence="2">2.5.1.18</ecNumber>
    </submittedName>
</protein>
<name>A0ABU1JMN3_9PROT</name>
<organism evidence="2 3">
    <name type="scientific">Inquilinus ginsengisoli</name>
    <dbReference type="NCBI Taxonomy" id="363840"/>
    <lineage>
        <taxon>Bacteria</taxon>
        <taxon>Pseudomonadati</taxon>
        <taxon>Pseudomonadota</taxon>
        <taxon>Alphaproteobacteria</taxon>
        <taxon>Rhodospirillales</taxon>
        <taxon>Rhodospirillaceae</taxon>
        <taxon>Inquilinus</taxon>
    </lineage>
</organism>
<evidence type="ECO:0000313" key="3">
    <source>
        <dbReference type="Proteomes" id="UP001262410"/>
    </source>
</evidence>
<dbReference type="InterPro" id="IPR036282">
    <property type="entry name" value="Glutathione-S-Trfase_C_sf"/>
</dbReference>
<dbReference type="SFLD" id="SFLDG00358">
    <property type="entry name" value="Main_(cytGST)"/>
    <property type="match status" value="1"/>
</dbReference>
<dbReference type="PROSITE" id="PS50405">
    <property type="entry name" value="GST_CTER"/>
    <property type="match status" value="1"/>
</dbReference>
<dbReference type="InterPro" id="IPR040079">
    <property type="entry name" value="Glutathione_S-Trfase"/>
</dbReference>
<dbReference type="SFLD" id="SFLDS00019">
    <property type="entry name" value="Glutathione_Transferase_(cytos"/>
    <property type="match status" value="1"/>
</dbReference>
<keyword evidence="3" id="KW-1185">Reference proteome</keyword>
<dbReference type="Gene3D" id="1.20.1050.10">
    <property type="match status" value="1"/>
</dbReference>
<feature type="domain" description="GST C-terminal" evidence="1">
    <location>
        <begin position="79"/>
        <end position="201"/>
    </location>
</feature>
<dbReference type="CDD" id="cd00570">
    <property type="entry name" value="GST_N_family"/>
    <property type="match status" value="1"/>
</dbReference>
<dbReference type="Gene3D" id="3.40.30.10">
    <property type="entry name" value="Glutaredoxin"/>
    <property type="match status" value="1"/>
</dbReference>
<dbReference type="InterPro" id="IPR004045">
    <property type="entry name" value="Glutathione_S-Trfase_N"/>
</dbReference>
<dbReference type="SUPFAM" id="SSF52833">
    <property type="entry name" value="Thioredoxin-like"/>
    <property type="match status" value="1"/>
</dbReference>
<evidence type="ECO:0000259" key="1">
    <source>
        <dbReference type="PROSITE" id="PS50405"/>
    </source>
</evidence>
<dbReference type="Pfam" id="PF13409">
    <property type="entry name" value="GST_N_2"/>
    <property type="match status" value="1"/>
</dbReference>
<dbReference type="SUPFAM" id="SSF47616">
    <property type="entry name" value="GST C-terminal domain-like"/>
    <property type="match status" value="1"/>
</dbReference>
<keyword evidence="2" id="KW-0808">Transferase</keyword>
<dbReference type="Proteomes" id="UP001262410">
    <property type="component" value="Unassembled WGS sequence"/>
</dbReference>
<sequence length="201" mass="22594">MKLHYSRNLNPRVAVAVARHLDAPVEYIRTSPMGPDREAFRAINPNTLVPVLVEADRTLWETDAIACRLAALCDPGFWPADRQAEVLMWVSWSAHHFIPAGGTFYFENIIRPQFLDRPADAAALAEADSGFRRYGGILDDILAGRSWLVGDRPTYADFRVASALPFAEQALLPVSGFRHILAWHDRLNRIDAWRAPFDGLD</sequence>
<dbReference type="PANTHER" id="PTHR44051">
    <property type="entry name" value="GLUTATHIONE S-TRANSFERASE-RELATED"/>
    <property type="match status" value="1"/>
</dbReference>
<dbReference type="InterPro" id="IPR010987">
    <property type="entry name" value="Glutathione-S-Trfase_C-like"/>
</dbReference>
<dbReference type="RefSeq" id="WP_309793500.1">
    <property type="nucleotide sequence ID" value="NZ_JAVDPW010000003.1"/>
</dbReference>
<accession>A0ABU1JMN3</accession>
<comment type="caution">
    <text evidence="2">The sequence shown here is derived from an EMBL/GenBank/DDBJ whole genome shotgun (WGS) entry which is preliminary data.</text>
</comment>
<reference evidence="2 3" key="1">
    <citation type="submission" date="2023-07" db="EMBL/GenBank/DDBJ databases">
        <title>Sorghum-associated microbial communities from plants grown in Nebraska, USA.</title>
        <authorList>
            <person name="Schachtman D."/>
        </authorList>
    </citation>
    <scope>NUCLEOTIDE SEQUENCE [LARGE SCALE GENOMIC DNA]</scope>
    <source>
        <strain evidence="2 3">584</strain>
    </source>
</reference>
<dbReference type="EC" id="2.5.1.18" evidence="2"/>
<dbReference type="PANTHER" id="PTHR44051:SF8">
    <property type="entry name" value="GLUTATHIONE S-TRANSFERASE GSTA"/>
    <property type="match status" value="1"/>
</dbReference>
<dbReference type="EMBL" id="JAVDPW010000003">
    <property type="protein sequence ID" value="MDR6289289.1"/>
    <property type="molecule type" value="Genomic_DNA"/>
</dbReference>
<dbReference type="GO" id="GO:0004364">
    <property type="term" value="F:glutathione transferase activity"/>
    <property type="evidence" value="ECO:0007669"/>
    <property type="project" value="UniProtKB-EC"/>
</dbReference>
<evidence type="ECO:0000313" key="2">
    <source>
        <dbReference type="EMBL" id="MDR6289289.1"/>
    </source>
</evidence>
<proteinExistence type="predicted"/>
<dbReference type="InterPro" id="IPR036249">
    <property type="entry name" value="Thioredoxin-like_sf"/>
</dbReference>
<dbReference type="Pfam" id="PF13410">
    <property type="entry name" value="GST_C_2"/>
    <property type="match status" value="1"/>
</dbReference>